<evidence type="ECO:0000256" key="2">
    <source>
        <dbReference type="ARBA" id="ARBA00023125"/>
    </source>
</evidence>
<dbReference type="Pfam" id="PF07702">
    <property type="entry name" value="UTRA"/>
    <property type="match status" value="1"/>
</dbReference>
<dbReference type="InterPro" id="IPR036390">
    <property type="entry name" value="WH_DNA-bd_sf"/>
</dbReference>
<dbReference type="SMART" id="SM00866">
    <property type="entry name" value="UTRA"/>
    <property type="match status" value="1"/>
</dbReference>
<dbReference type="AlphaFoldDB" id="A0A1Y0IBW6"/>
<dbReference type="InterPro" id="IPR000524">
    <property type="entry name" value="Tscrpt_reg_HTH_GntR"/>
</dbReference>
<dbReference type="PANTHER" id="PTHR44846">
    <property type="entry name" value="MANNOSYL-D-GLYCERATE TRANSPORT/METABOLISM SYSTEM REPRESSOR MNGR-RELATED"/>
    <property type="match status" value="1"/>
</dbReference>
<keyword evidence="7" id="KW-1185">Reference proteome</keyword>
<dbReference type="FunFam" id="1.10.10.10:FF:000079">
    <property type="entry name" value="GntR family transcriptional regulator"/>
    <property type="match status" value="1"/>
</dbReference>
<dbReference type="InterPro" id="IPR011663">
    <property type="entry name" value="UTRA"/>
</dbReference>
<dbReference type="PRINTS" id="PR00035">
    <property type="entry name" value="HTHGNTR"/>
</dbReference>
<evidence type="ECO:0000256" key="1">
    <source>
        <dbReference type="ARBA" id="ARBA00023015"/>
    </source>
</evidence>
<dbReference type="Proteomes" id="UP000196027">
    <property type="component" value="Chromosome"/>
</dbReference>
<dbReference type="KEGG" id="ome:OLMES_3952"/>
<dbReference type="PANTHER" id="PTHR44846:SF1">
    <property type="entry name" value="MANNOSYL-D-GLYCERATE TRANSPORT_METABOLISM SYSTEM REPRESSOR MNGR-RELATED"/>
    <property type="match status" value="1"/>
</dbReference>
<keyword evidence="1" id="KW-0805">Transcription regulation</keyword>
<dbReference type="SUPFAM" id="SSF64288">
    <property type="entry name" value="Chorismate lyase-like"/>
    <property type="match status" value="1"/>
</dbReference>
<evidence type="ECO:0000313" key="6">
    <source>
        <dbReference type="EMBL" id="ARU57971.1"/>
    </source>
</evidence>
<dbReference type="GO" id="GO:0003677">
    <property type="term" value="F:DNA binding"/>
    <property type="evidence" value="ECO:0007669"/>
    <property type="project" value="UniProtKB-KW"/>
</dbReference>
<dbReference type="Gene3D" id="3.40.1410.10">
    <property type="entry name" value="Chorismate lyase-like"/>
    <property type="match status" value="1"/>
</dbReference>
<evidence type="ECO:0000256" key="4">
    <source>
        <dbReference type="SAM" id="MobiDB-lite"/>
    </source>
</evidence>
<dbReference type="GO" id="GO:0045892">
    <property type="term" value="P:negative regulation of DNA-templated transcription"/>
    <property type="evidence" value="ECO:0007669"/>
    <property type="project" value="TreeGrafter"/>
</dbReference>
<dbReference type="InterPro" id="IPR028978">
    <property type="entry name" value="Chorismate_lyase_/UTRA_dom_sf"/>
</dbReference>
<feature type="domain" description="HTH gntR-type" evidence="5">
    <location>
        <begin position="23"/>
        <end position="91"/>
    </location>
</feature>
<dbReference type="RefSeq" id="WP_087462808.1">
    <property type="nucleotide sequence ID" value="NZ_CP021425.1"/>
</dbReference>
<dbReference type="EMBL" id="CP021425">
    <property type="protein sequence ID" value="ARU57971.1"/>
    <property type="molecule type" value="Genomic_DNA"/>
</dbReference>
<dbReference type="SMART" id="SM00345">
    <property type="entry name" value="HTH_GNTR"/>
    <property type="match status" value="1"/>
</dbReference>
<gene>
    <name evidence="6" type="ORF">OLMES_3952</name>
</gene>
<organism evidence="6 7">
    <name type="scientific">Oleiphilus messinensis</name>
    <dbReference type="NCBI Taxonomy" id="141451"/>
    <lineage>
        <taxon>Bacteria</taxon>
        <taxon>Pseudomonadati</taxon>
        <taxon>Pseudomonadota</taxon>
        <taxon>Gammaproteobacteria</taxon>
        <taxon>Oceanospirillales</taxon>
        <taxon>Oleiphilaceae</taxon>
        <taxon>Oleiphilus</taxon>
    </lineage>
</organism>
<dbReference type="Gene3D" id="1.10.10.10">
    <property type="entry name" value="Winged helix-like DNA-binding domain superfamily/Winged helix DNA-binding domain"/>
    <property type="match status" value="1"/>
</dbReference>
<accession>A0A1Y0IBW6</accession>
<protein>
    <submittedName>
        <fullName evidence="6">Transcriptional regulator, GntR family protein</fullName>
    </submittedName>
</protein>
<dbReference type="Pfam" id="PF00392">
    <property type="entry name" value="GntR"/>
    <property type="match status" value="1"/>
</dbReference>
<dbReference type="GO" id="GO:0003700">
    <property type="term" value="F:DNA-binding transcription factor activity"/>
    <property type="evidence" value="ECO:0007669"/>
    <property type="project" value="InterPro"/>
</dbReference>
<dbReference type="CDD" id="cd07377">
    <property type="entry name" value="WHTH_GntR"/>
    <property type="match status" value="1"/>
</dbReference>
<sequence>MNVRDKTLAKSNAALSSNAASPQPLYIQIKEVLKKQILEGQYQPHERLPSENKLMQEFQVSRITVRQALRDLTAEGLIFSSQGKGTFVNKPKAVQDVHRLEGFGEAMTAKGYDTAARLISIKTIPGPRAVTEALKLKNKSPVVEVKRVRLLNGEPISIDTSYFPESIGQHLYDRDLTGDIFPMLEQQLGTPLGSADIRLEARIAESDIAELLAIEVGNPVMWVQRLTLNTAGHPVDFEYLSIRGDAYQYHFTVERHRDALLPSGPSSPGDDAKPLAQNQHQHSEEVNDEST</sequence>
<reference evidence="6 7" key="1">
    <citation type="submission" date="2017-05" db="EMBL/GenBank/DDBJ databases">
        <title>Genomic insights into alkan degradation activity of Oleiphilus messinensis.</title>
        <authorList>
            <person name="Kozyavkin S.A."/>
            <person name="Slesarev A.I."/>
            <person name="Golyshin P.N."/>
            <person name="Korzhenkov A."/>
            <person name="Golyshina O.N."/>
            <person name="Toshchakov S.V."/>
        </authorList>
    </citation>
    <scope>NUCLEOTIDE SEQUENCE [LARGE SCALE GENOMIC DNA]</scope>
    <source>
        <strain evidence="6 7">ME102</strain>
    </source>
</reference>
<keyword evidence="3" id="KW-0804">Transcription</keyword>
<feature type="region of interest" description="Disordered" evidence="4">
    <location>
        <begin position="259"/>
        <end position="291"/>
    </location>
</feature>
<dbReference type="PROSITE" id="PS50949">
    <property type="entry name" value="HTH_GNTR"/>
    <property type="match status" value="1"/>
</dbReference>
<keyword evidence="2" id="KW-0238">DNA-binding</keyword>
<dbReference type="InterPro" id="IPR036388">
    <property type="entry name" value="WH-like_DNA-bd_sf"/>
</dbReference>
<dbReference type="OrthoDB" id="6626198at2"/>
<dbReference type="SUPFAM" id="SSF46785">
    <property type="entry name" value="Winged helix' DNA-binding domain"/>
    <property type="match status" value="1"/>
</dbReference>
<evidence type="ECO:0000256" key="3">
    <source>
        <dbReference type="ARBA" id="ARBA00023163"/>
    </source>
</evidence>
<dbReference type="InterPro" id="IPR050679">
    <property type="entry name" value="Bact_HTH_transcr_reg"/>
</dbReference>
<proteinExistence type="predicted"/>
<name>A0A1Y0IBW6_9GAMM</name>
<evidence type="ECO:0000313" key="7">
    <source>
        <dbReference type="Proteomes" id="UP000196027"/>
    </source>
</evidence>
<evidence type="ECO:0000259" key="5">
    <source>
        <dbReference type="PROSITE" id="PS50949"/>
    </source>
</evidence>